<evidence type="ECO:0000313" key="3">
    <source>
        <dbReference type="Proteomes" id="UP000627838"/>
    </source>
</evidence>
<organism evidence="2 3">
    <name type="scientific">Actinomadura algeriensis</name>
    <dbReference type="NCBI Taxonomy" id="1679523"/>
    <lineage>
        <taxon>Bacteria</taxon>
        <taxon>Bacillati</taxon>
        <taxon>Actinomycetota</taxon>
        <taxon>Actinomycetes</taxon>
        <taxon>Streptosporangiales</taxon>
        <taxon>Thermomonosporaceae</taxon>
        <taxon>Actinomadura</taxon>
    </lineage>
</organism>
<protein>
    <recommendedName>
        <fullName evidence="1">RAMA domain-containing protein</fullName>
    </recommendedName>
</protein>
<dbReference type="Pfam" id="PF18755">
    <property type="entry name" value="RAMA"/>
    <property type="match status" value="1"/>
</dbReference>
<dbReference type="EMBL" id="JADBDZ010000001">
    <property type="protein sequence ID" value="MBE1531738.1"/>
    <property type="molecule type" value="Genomic_DNA"/>
</dbReference>
<keyword evidence="3" id="KW-1185">Reference proteome</keyword>
<proteinExistence type="predicted"/>
<dbReference type="InterPro" id="IPR013321">
    <property type="entry name" value="Arc_rbn_hlx_hlx"/>
</dbReference>
<gene>
    <name evidence="2" type="ORF">H4W34_001571</name>
</gene>
<dbReference type="InterPro" id="IPR040843">
    <property type="entry name" value="RAMA"/>
</dbReference>
<evidence type="ECO:0000313" key="2">
    <source>
        <dbReference type="EMBL" id="MBE1531738.1"/>
    </source>
</evidence>
<accession>A0ABR9JMS2</accession>
<dbReference type="Gene3D" id="1.10.1220.10">
    <property type="entry name" value="Met repressor-like"/>
    <property type="match status" value="1"/>
</dbReference>
<feature type="domain" description="RAMA" evidence="1">
    <location>
        <begin position="47"/>
        <end position="135"/>
    </location>
</feature>
<comment type="caution">
    <text evidence="2">The sequence shown here is derived from an EMBL/GenBank/DDBJ whole genome shotgun (WGS) entry which is preliminary data.</text>
</comment>
<evidence type="ECO:0000259" key="1">
    <source>
        <dbReference type="Pfam" id="PF18755"/>
    </source>
</evidence>
<name>A0ABR9JMS2_9ACTN</name>
<reference evidence="2 3" key="1">
    <citation type="submission" date="2020-10" db="EMBL/GenBank/DDBJ databases">
        <title>Sequencing the genomes of 1000 actinobacteria strains.</title>
        <authorList>
            <person name="Klenk H.-P."/>
        </authorList>
    </citation>
    <scope>NUCLEOTIDE SEQUENCE [LARGE SCALE GENOMIC DNA]</scope>
    <source>
        <strain evidence="2 3">DSM 46744</strain>
    </source>
</reference>
<sequence length="137" mass="15035">MRKIDVDGEVYAWLEKQVIGFDDNPNSVLRRLAGLDGTAASQDVGRGGGAADDEKDGELLPLIKAGRLQSGDMLVWRRPRKNETFRATVTERGCIRLPDGRVFTRPSPAAAVLVGQQTNGWDAWKFDGVKLNDLKPS</sequence>
<dbReference type="Proteomes" id="UP000627838">
    <property type="component" value="Unassembled WGS sequence"/>
</dbReference>
<dbReference type="RefSeq" id="WP_192758548.1">
    <property type="nucleotide sequence ID" value="NZ_JADBDZ010000001.1"/>
</dbReference>